<comment type="caution">
    <text evidence="1">The sequence shown here is derived from an EMBL/GenBank/DDBJ whole genome shotgun (WGS) entry which is preliminary data.</text>
</comment>
<accession>A0A398B691</accession>
<dbReference type="EMBL" id="QWVT01000029">
    <property type="protein sequence ID" value="RID83276.1"/>
    <property type="molecule type" value="Genomic_DNA"/>
</dbReference>
<dbReference type="Proteomes" id="UP000265816">
    <property type="component" value="Unassembled WGS sequence"/>
</dbReference>
<dbReference type="AlphaFoldDB" id="A0A398B691"/>
<gene>
    <name evidence="1" type="ORF">D1970_17360</name>
</gene>
<dbReference type="RefSeq" id="WP_119114121.1">
    <property type="nucleotide sequence ID" value="NZ_JABUHL010000001.1"/>
</dbReference>
<proteinExistence type="predicted"/>
<name>A0A398B691_9BACI</name>
<keyword evidence="2" id="KW-1185">Reference proteome</keyword>
<evidence type="ECO:0000313" key="2">
    <source>
        <dbReference type="Proteomes" id="UP000265816"/>
    </source>
</evidence>
<evidence type="ECO:0000313" key="1">
    <source>
        <dbReference type="EMBL" id="RID83276.1"/>
    </source>
</evidence>
<protein>
    <submittedName>
        <fullName evidence="1">Uncharacterized protein</fullName>
    </submittedName>
</protein>
<dbReference type="OrthoDB" id="2737285at2"/>
<organism evidence="1 2">
    <name type="scientific">Mesobacillus zeae</name>
    <dbReference type="NCBI Taxonomy" id="1917180"/>
    <lineage>
        <taxon>Bacteria</taxon>
        <taxon>Bacillati</taxon>
        <taxon>Bacillota</taxon>
        <taxon>Bacilli</taxon>
        <taxon>Bacillales</taxon>
        <taxon>Bacillaceae</taxon>
        <taxon>Mesobacillus</taxon>
    </lineage>
</organism>
<sequence length="1078" mass="127196">MDRNLIKLSSFFYNKQNIPATKHKIKLLIKEGYLKTFRINKEIYFYRDEVTEIFQIENDLSENYFNTESFLQTVCRASSTTSYRKQLIEILSKCNQVYKINTVNYRNSLYFAKSDVEKFLFNVYTKDELLKKFSINIYIYDNFVNLKNTNLIRISKNTEYIPKSYSTKLKNFSNKFSSKERKAKWVKGTTIIRSNIFSKLVKKNETLYKLCLKNSINHFKNHEKVLYVDYHSLSSFYRIHLNSSNNYYTLTEIRKLFGTHQTSLTNLKYTFVPNLLKMCEKLNIKYFKTSQQLLGDNIYFKKVHINDFLSTYISNKDVVNQYSITFHQLNFLINHHNIDHIDLHTRLRLYKQKDIIEMFNKDDTWLYLGKKDKFFYLKQVFELLQVSDSELITIRKETKLTFYNFHNTTYYYKEEINNLLKLKQYLRENYVPSSLVSETLGEHYTRYFTSKKKPTGIERYAFNVDSPTFLIFPKSEYEVLLKQKQHQEILDSISYHDPLSAFNELLKIYNIKFHEKSSVTQQYWFDYCTDSIQYNNKAKETVPYFVNALVKCTKLLSEFISDSELYLKSSNEINFCLLNSNIPITHRNIILPFINKHYHQLIQDNIKGAFKISKIKNSSNTTRTVNQDMDIYDYTTFKQVYSYVNKLNHKAPAINDGLLRINFPTLKQSNEYAYSWLYILLHLNNAWRHRDICNIKMINISFLNINSLEKFINRDLTNDEVNKIINLLLAKEYIVSKTKAINNFFISDDIKVAVANAYVICHLINQHCYPTLDNIIYFNNKQNNFLDTHTNSFFKDFPKEFKFKNRKMNRTLLTIMYTLLKTEKHSGAALNITQRLRSHKSVESTNVYINIPDEDINNLSINLFNRGVFGYIPKMLSEIVFGSTSDLTIETNNIKKLQSVFKDIYNIESTAGFLNSVLKQKKSIIELFIYKGSKVAFETLNKLQKNFLPGKDENFQCIVSEEGCLNTGLDCKNCVYSVPNFYATANIVSSVTHTLEQFKNNFNNTNFEIEKIKQVNLLFMELDILDDLVNKLGEDVVLGFFEGNKQGYIKLLDLLNNIDSKKPIQEYATYAPKGVDER</sequence>
<reference evidence="1 2" key="1">
    <citation type="submission" date="2018-08" db="EMBL/GenBank/DDBJ databases">
        <title>Bacillus jemisoniae sp. nov., Bacillus chryseoplanitiae sp. nov., Bacillus resnikiae sp. nov., and Bacillus frankliniae sp. nov., isolated from Viking spacecraft and associated surfaces.</title>
        <authorList>
            <person name="Seuylemezian A."/>
            <person name="Vaishampayan P."/>
        </authorList>
    </citation>
    <scope>NUCLEOTIDE SEQUENCE [LARGE SCALE GENOMIC DNA]</scope>
    <source>
        <strain evidence="1 2">JJ-247</strain>
    </source>
</reference>